<dbReference type="AlphaFoldDB" id="A0A511KC54"/>
<feature type="domain" description="RING-type" evidence="4">
    <location>
        <begin position="5"/>
        <end position="54"/>
    </location>
</feature>
<feature type="compositionally biased region" description="Acidic residues" evidence="3">
    <location>
        <begin position="504"/>
        <end position="513"/>
    </location>
</feature>
<name>A0A511KC54_RHOTO</name>
<evidence type="ECO:0000313" key="6">
    <source>
        <dbReference type="Proteomes" id="UP000321518"/>
    </source>
</evidence>
<dbReference type="OrthoDB" id="2529635at2759"/>
<evidence type="ECO:0000256" key="3">
    <source>
        <dbReference type="SAM" id="MobiDB-lite"/>
    </source>
</evidence>
<feature type="compositionally biased region" description="Polar residues" evidence="3">
    <location>
        <begin position="437"/>
        <end position="447"/>
    </location>
</feature>
<feature type="coiled-coil region" evidence="2">
    <location>
        <begin position="375"/>
        <end position="423"/>
    </location>
</feature>
<dbReference type="InterPro" id="IPR013083">
    <property type="entry name" value="Znf_RING/FYVE/PHD"/>
</dbReference>
<keyword evidence="2" id="KW-0175">Coiled coil</keyword>
<dbReference type="GO" id="GO:0008270">
    <property type="term" value="F:zinc ion binding"/>
    <property type="evidence" value="ECO:0007669"/>
    <property type="project" value="UniProtKB-KW"/>
</dbReference>
<dbReference type="Gene3D" id="3.30.40.10">
    <property type="entry name" value="Zinc/RING finger domain, C3HC4 (zinc finger)"/>
    <property type="match status" value="1"/>
</dbReference>
<feature type="coiled-coil region" evidence="2">
    <location>
        <begin position="238"/>
        <end position="295"/>
    </location>
</feature>
<proteinExistence type="predicted"/>
<feature type="compositionally biased region" description="Low complexity" evidence="3">
    <location>
        <begin position="555"/>
        <end position="574"/>
    </location>
</feature>
<keyword evidence="1" id="KW-0862">Zinc</keyword>
<keyword evidence="1" id="KW-0479">Metal-binding</keyword>
<feature type="compositionally biased region" description="Polar residues" evidence="3">
    <location>
        <begin position="579"/>
        <end position="597"/>
    </location>
</feature>
<dbReference type="SUPFAM" id="SSF57850">
    <property type="entry name" value="RING/U-box"/>
    <property type="match status" value="1"/>
</dbReference>
<accession>A0A511KC54</accession>
<feature type="region of interest" description="Disordered" evidence="3">
    <location>
        <begin position="429"/>
        <end position="647"/>
    </location>
</feature>
<reference evidence="5 6" key="1">
    <citation type="submission" date="2019-07" db="EMBL/GenBank/DDBJ databases">
        <title>Rhodotorula toruloides NBRC10032 genome sequencing.</title>
        <authorList>
            <person name="Shida Y."/>
            <person name="Takaku H."/>
            <person name="Ogasawara W."/>
            <person name="Mori K."/>
        </authorList>
    </citation>
    <scope>NUCLEOTIDE SEQUENCE [LARGE SCALE GENOMIC DNA]</scope>
    <source>
        <strain evidence="5 6">NBRC10032</strain>
    </source>
</reference>
<dbReference type="Proteomes" id="UP000321518">
    <property type="component" value="Unassembled WGS sequence"/>
</dbReference>
<evidence type="ECO:0000256" key="1">
    <source>
        <dbReference type="PROSITE-ProRule" id="PRU00175"/>
    </source>
</evidence>
<feature type="region of interest" description="Disordered" evidence="3">
    <location>
        <begin position="85"/>
        <end position="141"/>
    </location>
</feature>
<evidence type="ECO:0000313" key="5">
    <source>
        <dbReference type="EMBL" id="GEM07506.1"/>
    </source>
</evidence>
<comment type="caution">
    <text evidence="5">The sequence shown here is derived from an EMBL/GenBank/DDBJ whole genome shotgun (WGS) entry which is preliminary data.</text>
</comment>
<gene>
    <name evidence="5" type="ORF">Rt10032_c03g1523</name>
</gene>
<keyword evidence="1" id="KW-0863">Zinc-finger</keyword>
<evidence type="ECO:0000256" key="2">
    <source>
        <dbReference type="SAM" id="Coils"/>
    </source>
</evidence>
<dbReference type="PROSITE" id="PS50089">
    <property type="entry name" value="ZF_RING_2"/>
    <property type="match status" value="1"/>
</dbReference>
<feature type="compositionally biased region" description="Basic and acidic residues" evidence="3">
    <location>
        <begin position="514"/>
        <end position="547"/>
    </location>
</feature>
<evidence type="ECO:0000259" key="4">
    <source>
        <dbReference type="PROSITE" id="PS50089"/>
    </source>
</evidence>
<sequence length="647" mass="73155">MRLSCAICHCSNSPQCPPARGGSDWVAVTDCGHTYHQSCLETWYRTANEKGCPMRCTYLNVKRDNPRRTLSSRLQEPLPLLTLYSTGEKDGLSSDPPGPGEQAIEPARKKRKLKARAVPDDETDEAQNEPEGSQDAVGVDEVTRLRNELREAMNMVREQRQALEGLRETVDELRERAEERRQPAQLLRPAYFGRYGHDDEEDDEADNPHLGSVGNRADWDRVELDWDERGNCRRCGVNQNVKEDVEALRSRIQHLEEELDLMIPADELARTEERFDELQRRHDEVLAKYNELDNDYRTEKIAWRDEKQKLMTQLRESGDSGQEMIKELQAEIDRREREILHINASIDGIRQVAQDQVQAAQRQWQRAETSASEARVAAKQSVREAEAKLKQEEEKRRRVEGANKRYEADLARLKKKMAELRAKRGIIATDSDAEDSPSANGPSTSFPSRHFKRTASSRSYRSPSPPAAGPTLKVNNNSKLLASPMKKRHERTPTDECEVSREYSDDENDELEYADEKTMRAAAREEQKLRDLGDEAPARPVRERNDDDSSDVEIVESSYFASSSAAKGKQKAPARPLSAHNSLPNASTSARLSTKQPSPFPSLIPAKTAAAPPKKQALAKSSSDKWLPNFASSQVVGTGPKRLVKRR</sequence>
<dbReference type="InterPro" id="IPR001841">
    <property type="entry name" value="Znf_RING"/>
</dbReference>
<dbReference type="SMART" id="SM00184">
    <property type="entry name" value="RING"/>
    <property type="match status" value="1"/>
</dbReference>
<dbReference type="EMBL" id="BJWK01000003">
    <property type="protein sequence ID" value="GEM07506.1"/>
    <property type="molecule type" value="Genomic_DNA"/>
</dbReference>
<protein>
    <submittedName>
        <fullName evidence="5">Zinc finger, RING-type domain containing protein</fullName>
    </submittedName>
</protein>
<feature type="compositionally biased region" description="Basic and acidic residues" evidence="3">
    <location>
        <begin position="491"/>
        <end position="503"/>
    </location>
</feature>
<organism evidence="5 6">
    <name type="scientific">Rhodotorula toruloides</name>
    <name type="common">Yeast</name>
    <name type="synonym">Rhodosporidium toruloides</name>
    <dbReference type="NCBI Taxonomy" id="5286"/>
    <lineage>
        <taxon>Eukaryota</taxon>
        <taxon>Fungi</taxon>
        <taxon>Dikarya</taxon>
        <taxon>Basidiomycota</taxon>
        <taxon>Pucciniomycotina</taxon>
        <taxon>Microbotryomycetes</taxon>
        <taxon>Sporidiobolales</taxon>
        <taxon>Sporidiobolaceae</taxon>
        <taxon>Rhodotorula</taxon>
    </lineage>
</organism>
<feature type="compositionally biased region" description="Low complexity" evidence="3">
    <location>
        <begin position="605"/>
        <end position="621"/>
    </location>
</feature>